<sequence length="230" mass="25069">MLPATLALVDDDLEYTEFLSEHLRGLGVQVDVFRDSADLLVHPEPYAYGFYVVDLMLPGVDGVNLIKVLRRRTDAGILVVSGRHAPEVFKDIIDAGADMYLAKPVQFEQVALAIAAVQRRAGSVKAADAAQWKLDRRASQLVAPDGSRVDLSAADLSVMECFVDAQGEVVSREVLLQRLGRSMNAESGGDGLNAVIFRLRRRVERATPAVVPLQTKARVGYVFRAPLVAV</sequence>
<evidence type="ECO:0000259" key="8">
    <source>
        <dbReference type="PROSITE" id="PS50110"/>
    </source>
</evidence>
<feature type="domain" description="Response regulatory" evidence="8">
    <location>
        <begin position="5"/>
        <end position="118"/>
    </location>
</feature>
<dbReference type="InterPro" id="IPR016032">
    <property type="entry name" value="Sig_transdc_resp-reg_C-effctor"/>
</dbReference>
<dbReference type="EMBL" id="CP136336">
    <property type="protein sequence ID" value="WOB07248.1"/>
    <property type="molecule type" value="Genomic_DNA"/>
</dbReference>
<keyword evidence="3" id="KW-0805">Transcription regulation</keyword>
<dbReference type="SUPFAM" id="SSF46894">
    <property type="entry name" value="C-terminal effector domain of the bipartite response regulators"/>
    <property type="match status" value="1"/>
</dbReference>
<accession>A0ABZ0CQI9</accession>
<gene>
    <name evidence="10" type="ORF">RXV79_20300</name>
</gene>
<feature type="DNA-binding region" description="OmpR/PhoB-type" evidence="7">
    <location>
        <begin position="121"/>
        <end position="225"/>
    </location>
</feature>
<keyword evidence="2" id="KW-0902">Two-component regulatory system</keyword>
<keyword evidence="4 7" id="KW-0238">DNA-binding</keyword>
<organism evidence="10 11">
    <name type="scientific">Piscinibacter gummiphilus</name>
    <dbReference type="NCBI Taxonomy" id="946333"/>
    <lineage>
        <taxon>Bacteria</taxon>
        <taxon>Pseudomonadati</taxon>
        <taxon>Pseudomonadota</taxon>
        <taxon>Betaproteobacteria</taxon>
        <taxon>Burkholderiales</taxon>
        <taxon>Sphaerotilaceae</taxon>
        <taxon>Piscinibacter</taxon>
    </lineage>
</organism>
<dbReference type="InterPro" id="IPR036388">
    <property type="entry name" value="WH-like_DNA-bd_sf"/>
</dbReference>
<reference evidence="10 11" key="1">
    <citation type="submission" date="2023-10" db="EMBL/GenBank/DDBJ databases">
        <title>Bacteria for the degradation of biodegradable plastic PBAT(Polybutylene adipate terephthalate).</title>
        <authorList>
            <person name="Weon H.-Y."/>
            <person name="Yeon J."/>
        </authorList>
    </citation>
    <scope>NUCLEOTIDE SEQUENCE [LARGE SCALE GENOMIC DNA]</scope>
    <source>
        <strain evidence="10 11">SBD 7-3</strain>
    </source>
</reference>
<dbReference type="InterPro" id="IPR039420">
    <property type="entry name" value="WalR-like"/>
</dbReference>
<evidence type="ECO:0000256" key="2">
    <source>
        <dbReference type="ARBA" id="ARBA00023012"/>
    </source>
</evidence>
<dbReference type="InterPro" id="IPR001867">
    <property type="entry name" value="OmpR/PhoB-type_DNA-bd"/>
</dbReference>
<dbReference type="Pfam" id="PF00072">
    <property type="entry name" value="Response_reg"/>
    <property type="match status" value="1"/>
</dbReference>
<dbReference type="Pfam" id="PF00486">
    <property type="entry name" value="Trans_reg_C"/>
    <property type="match status" value="1"/>
</dbReference>
<dbReference type="PROSITE" id="PS50110">
    <property type="entry name" value="RESPONSE_REGULATORY"/>
    <property type="match status" value="1"/>
</dbReference>
<feature type="modified residue" description="4-aspartylphosphate" evidence="6">
    <location>
        <position position="54"/>
    </location>
</feature>
<proteinExistence type="predicted"/>
<evidence type="ECO:0000256" key="7">
    <source>
        <dbReference type="PROSITE-ProRule" id="PRU01091"/>
    </source>
</evidence>
<keyword evidence="1 6" id="KW-0597">Phosphoprotein</keyword>
<feature type="domain" description="OmpR/PhoB-type" evidence="9">
    <location>
        <begin position="121"/>
        <end position="225"/>
    </location>
</feature>
<dbReference type="InterPro" id="IPR011006">
    <property type="entry name" value="CheY-like_superfamily"/>
</dbReference>
<evidence type="ECO:0000256" key="6">
    <source>
        <dbReference type="PROSITE-ProRule" id="PRU00169"/>
    </source>
</evidence>
<dbReference type="Gene3D" id="3.40.50.2300">
    <property type="match status" value="1"/>
</dbReference>
<dbReference type="PANTHER" id="PTHR48111:SF22">
    <property type="entry name" value="REGULATOR OF RPOS"/>
    <property type="match status" value="1"/>
</dbReference>
<evidence type="ECO:0000256" key="5">
    <source>
        <dbReference type="ARBA" id="ARBA00023163"/>
    </source>
</evidence>
<keyword evidence="5" id="KW-0804">Transcription</keyword>
<keyword evidence="11" id="KW-1185">Reference proteome</keyword>
<evidence type="ECO:0000256" key="1">
    <source>
        <dbReference type="ARBA" id="ARBA00022553"/>
    </source>
</evidence>
<evidence type="ECO:0000313" key="11">
    <source>
        <dbReference type="Proteomes" id="UP001303946"/>
    </source>
</evidence>
<dbReference type="Proteomes" id="UP001303946">
    <property type="component" value="Chromosome"/>
</dbReference>
<evidence type="ECO:0000313" key="10">
    <source>
        <dbReference type="EMBL" id="WOB07248.1"/>
    </source>
</evidence>
<evidence type="ECO:0000259" key="9">
    <source>
        <dbReference type="PROSITE" id="PS51755"/>
    </source>
</evidence>
<name>A0ABZ0CQI9_9BURK</name>
<dbReference type="Gene3D" id="1.10.10.10">
    <property type="entry name" value="Winged helix-like DNA-binding domain superfamily/Winged helix DNA-binding domain"/>
    <property type="match status" value="1"/>
</dbReference>
<evidence type="ECO:0000256" key="3">
    <source>
        <dbReference type="ARBA" id="ARBA00023015"/>
    </source>
</evidence>
<dbReference type="RefSeq" id="WP_316699920.1">
    <property type="nucleotide sequence ID" value="NZ_CP136336.1"/>
</dbReference>
<dbReference type="PANTHER" id="PTHR48111">
    <property type="entry name" value="REGULATOR OF RPOS"/>
    <property type="match status" value="1"/>
</dbReference>
<dbReference type="SMART" id="SM00448">
    <property type="entry name" value="REC"/>
    <property type="match status" value="1"/>
</dbReference>
<dbReference type="CDD" id="cd00383">
    <property type="entry name" value="trans_reg_C"/>
    <property type="match status" value="1"/>
</dbReference>
<evidence type="ECO:0000256" key="4">
    <source>
        <dbReference type="ARBA" id="ARBA00023125"/>
    </source>
</evidence>
<dbReference type="InterPro" id="IPR001789">
    <property type="entry name" value="Sig_transdc_resp-reg_receiver"/>
</dbReference>
<dbReference type="SMART" id="SM00862">
    <property type="entry name" value="Trans_reg_C"/>
    <property type="match status" value="1"/>
</dbReference>
<protein>
    <submittedName>
        <fullName evidence="10">Response regulator transcription factor</fullName>
    </submittedName>
</protein>
<dbReference type="SUPFAM" id="SSF52172">
    <property type="entry name" value="CheY-like"/>
    <property type="match status" value="1"/>
</dbReference>
<dbReference type="PROSITE" id="PS51755">
    <property type="entry name" value="OMPR_PHOB"/>
    <property type="match status" value="1"/>
</dbReference>